<dbReference type="Pfam" id="PF10327">
    <property type="entry name" value="7TM_GPCR_Sri"/>
    <property type="match status" value="1"/>
</dbReference>
<dbReference type="EMBL" id="GL379904">
    <property type="protein sequence ID" value="EGT33262.1"/>
    <property type="molecule type" value="Genomic_DNA"/>
</dbReference>
<feature type="transmembrane region" description="Helical" evidence="1">
    <location>
        <begin position="239"/>
        <end position="266"/>
    </location>
</feature>
<dbReference type="OMA" id="FFAFDIC"/>
<evidence type="ECO:0008006" key="4">
    <source>
        <dbReference type="Google" id="ProtNLM"/>
    </source>
</evidence>
<evidence type="ECO:0000256" key="1">
    <source>
        <dbReference type="SAM" id="Phobius"/>
    </source>
</evidence>
<organism evidence="3">
    <name type="scientific">Caenorhabditis brenneri</name>
    <name type="common">Nematode worm</name>
    <dbReference type="NCBI Taxonomy" id="135651"/>
    <lineage>
        <taxon>Eukaryota</taxon>
        <taxon>Metazoa</taxon>
        <taxon>Ecdysozoa</taxon>
        <taxon>Nematoda</taxon>
        <taxon>Chromadorea</taxon>
        <taxon>Rhabditida</taxon>
        <taxon>Rhabditina</taxon>
        <taxon>Rhabditomorpha</taxon>
        <taxon>Rhabditoidea</taxon>
        <taxon>Rhabditidae</taxon>
        <taxon>Peloderinae</taxon>
        <taxon>Caenorhabditis</taxon>
    </lineage>
</organism>
<dbReference type="InterPro" id="IPR019429">
    <property type="entry name" value="7TM_GPCR_serpentine_rcpt_Sri"/>
</dbReference>
<dbReference type="HOGENOM" id="CLU_067919_1_0_1"/>
<feature type="transmembrane region" description="Helical" evidence="1">
    <location>
        <begin position="47"/>
        <end position="66"/>
    </location>
</feature>
<evidence type="ECO:0000313" key="2">
    <source>
        <dbReference type="EMBL" id="EGT33262.1"/>
    </source>
</evidence>
<keyword evidence="1" id="KW-0812">Transmembrane</keyword>
<keyword evidence="1" id="KW-1133">Transmembrane helix</keyword>
<name>G0NL66_CAEBE</name>
<dbReference type="eggNOG" id="ENOG502SX9A">
    <property type="taxonomic scope" value="Eukaryota"/>
</dbReference>
<evidence type="ECO:0000313" key="3">
    <source>
        <dbReference type="Proteomes" id="UP000008068"/>
    </source>
</evidence>
<protein>
    <recommendedName>
        <fullName evidence="4">Serpentine Receptor, class I</fullName>
    </recommendedName>
</protein>
<sequence length="333" mass="38275">MYDIDFNIPYWLIIYYHCIGTVSLIFDAFSIYLVLFKSEKIDNFRYFLLNFQISCCVTDIHITFLMQPVPLYPLVAGYTLGLLPRLGATSHFSMCIMIGCIIYQIESMIFCFIQKHQGIARPLQKMHIPNILVKLIFCLFAFYTCAVVVLYSRACVPSEKNIEYLEKNFPEYIAGFNSLPNYTICEADEYFVKVVIFAVSCGVITFILFCIILGNIFRMLKILKLKISVVSYKKHKVRVWSLLAQFATSAVCFVPPLFFVFVIMVGMDGAQVIVLFILVIACFHSTLNVSVLIITFPPYRKYVTFVLWRGRKSESRIDFFNGRQSLVGILVVG</sequence>
<dbReference type="InParanoid" id="G0NL66"/>
<dbReference type="PANTHER" id="PTHR45830">
    <property type="entry name" value="SERPENTINE RECEPTOR, CLASS I"/>
    <property type="match status" value="1"/>
</dbReference>
<dbReference type="SUPFAM" id="SSF81321">
    <property type="entry name" value="Family A G protein-coupled receptor-like"/>
    <property type="match status" value="1"/>
</dbReference>
<keyword evidence="1" id="KW-0472">Membrane</keyword>
<dbReference type="FunCoup" id="G0NL66">
    <property type="interactions" value="4"/>
</dbReference>
<feature type="transmembrane region" description="Helical" evidence="1">
    <location>
        <begin position="190"/>
        <end position="218"/>
    </location>
</feature>
<dbReference type="PANTHER" id="PTHR45830:SF8">
    <property type="entry name" value="SERPENTINE RECEPTOR, CLASS H-RELATED"/>
    <property type="match status" value="1"/>
</dbReference>
<gene>
    <name evidence="2" type="ORF">CAEBREN_04480</name>
</gene>
<feature type="transmembrane region" description="Helical" evidence="1">
    <location>
        <begin position="131"/>
        <end position="151"/>
    </location>
</feature>
<accession>G0NL66</accession>
<reference evidence="3" key="1">
    <citation type="submission" date="2011-07" db="EMBL/GenBank/DDBJ databases">
        <authorList>
            <consortium name="Caenorhabditis brenneri Sequencing and Analysis Consortium"/>
            <person name="Wilson R.K."/>
        </authorList>
    </citation>
    <scope>NUCLEOTIDE SEQUENCE [LARGE SCALE GENOMIC DNA]</scope>
    <source>
        <strain evidence="3">PB2801</strain>
    </source>
</reference>
<feature type="transmembrane region" description="Helical" evidence="1">
    <location>
        <begin position="12"/>
        <end position="35"/>
    </location>
</feature>
<dbReference type="OrthoDB" id="5835759at2759"/>
<feature type="transmembrane region" description="Helical" evidence="1">
    <location>
        <begin position="272"/>
        <end position="296"/>
    </location>
</feature>
<proteinExistence type="predicted"/>
<feature type="transmembrane region" description="Helical" evidence="1">
    <location>
        <begin position="86"/>
        <end position="110"/>
    </location>
</feature>
<dbReference type="Proteomes" id="UP000008068">
    <property type="component" value="Unassembled WGS sequence"/>
</dbReference>
<keyword evidence="3" id="KW-1185">Reference proteome</keyword>
<dbReference type="AlphaFoldDB" id="G0NL66"/>